<dbReference type="EMBL" id="LS974202">
    <property type="protein sequence ID" value="SSC12693.1"/>
    <property type="molecule type" value="Genomic_DNA"/>
</dbReference>
<evidence type="ECO:0000313" key="2">
    <source>
        <dbReference type="EMBL" id="SSC12693.1"/>
    </source>
</evidence>
<accession>A0A7Z7PN95</accession>
<dbReference type="Proteomes" id="UP000250796">
    <property type="component" value="Chromosome MESINF"/>
</dbReference>
<feature type="region of interest" description="Disordered" evidence="1">
    <location>
        <begin position="52"/>
        <end position="78"/>
    </location>
</feature>
<protein>
    <submittedName>
        <fullName evidence="2">Uncharacterized protein</fullName>
    </submittedName>
</protein>
<sequence length="78" mass="8811">MSSRNALIRDLTLLALSKDGFTLRDAGRWTVLLALLALSKDGFTLRPSLNFDSKKSENSHTMGKMKRKTDVPPQWSYL</sequence>
<reference evidence="2 3" key="1">
    <citation type="submission" date="2017-01" db="EMBL/GenBank/DDBJ databases">
        <authorList>
            <person name="Erauso G."/>
        </authorList>
    </citation>
    <scope>NUCLEOTIDE SEQUENCE [LARGE SCALE GENOMIC DNA]</scope>
    <source>
        <strain evidence="2">MESINF1</strain>
    </source>
</reference>
<proteinExistence type="predicted"/>
<dbReference type="AlphaFoldDB" id="A0A7Z7PN95"/>
<evidence type="ECO:0000256" key="1">
    <source>
        <dbReference type="SAM" id="MobiDB-lite"/>
    </source>
</evidence>
<organism evidence="2 3">
    <name type="scientific">Mesotoga infera</name>
    <dbReference type="NCBI Taxonomy" id="1236046"/>
    <lineage>
        <taxon>Bacteria</taxon>
        <taxon>Thermotogati</taxon>
        <taxon>Thermotogota</taxon>
        <taxon>Thermotogae</taxon>
        <taxon>Kosmotogales</taxon>
        <taxon>Kosmotogaceae</taxon>
        <taxon>Mesotoga</taxon>
    </lineage>
</organism>
<gene>
    <name evidence="2" type="ORF">MESINF_1249</name>
</gene>
<name>A0A7Z7PN95_9BACT</name>
<keyword evidence="3" id="KW-1185">Reference proteome</keyword>
<dbReference type="KEGG" id="minf:MESINF_1249"/>
<evidence type="ECO:0000313" key="3">
    <source>
        <dbReference type="Proteomes" id="UP000250796"/>
    </source>
</evidence>